<accession>A0A7G6DZM1</accession>
<sequence length="232" mass="26037">MGRLFRPRYGRTPFRIPKIPKSILIPGLLLVLFIYLFSVVERNLEPTIIAISEARANLIATEAINKAIYEKVLDDIDYNDLIYIHKDTQQRITMMQANSIKISRLVAQANLEIKDTLKKLNGEVFQIPLGQTLGSQLLANYGPRINVKIVPVGAVNIKIVDDFQQAGINQVRHILYINVETNVKIVVPLVTKSVAVQTQIPIAETIIVGQVPSTYFGMDTNLIKGLTNNKYK</sequence>
<evidence type="ECO:0000313" key="3">
    <source>
        <dbReference type="Proteomes" id="UP000515847"/>
    </source>
</evidence>
<organism evidence="2 3">
    <name type="scientific">Thermanaerosceptrum fracticalcis</name>
    <dbReference type="NCBI Taxonomy" id="1712410"/>
    <lineage>
        <taxon>Bacteria</taxon>
        <taxon>Bacillati</taxon>
        <taxon>Bacillota</taxon>
        <taxon>Clostridia</taxon>
        <taxon>Eubacteriales</taxon>
        <taxon>Peptococcaceae</taxon>
        <taxon>Thermanaerosceptrum</taxon>
    </lineage>
</organism>
<keyword evidence="1" id="KW-0812">Transmembrane</keyword>
<dbReference type="PIRSF" id="PIRSF021383">
    <property type="entry name" value="YunB"/>
    <property type="match status" value="1"/>
</dbReference>
<evidence type="ECO:0000313" key="2">
    <source>
        <dbReference type="EMBL" id="QNB45275.1"/>
    </source>
</evidence>
<keyword evidence="3" id="KW-1185">Reference proteome</keyword>
<dbReference type="Pfam" id="PF09560">
    <property type="entry name" value="Spore_YunB"/>
    <property type="match status" value="1"/>
</dbReference>
<gene>
    <name evidence="2" type="primary">yunB</name>
    <name evidence="2" type="ORF">BR63_02445</name>
</gene>
<dbReference type="OrthoDB" id="1649278at2"/>
<dbReference type="Proteomes" id="UP000515847">
    <property type="component" value="Chromosome"/>
</dbReference>
<feature type="transmembrane region" description="Helical" evidence="1">
    <location>
        <begin position="21"/>
        <end position="40"/>
    </location>
</feature>
<reference evidence="2 3" key="1">
    <citation type="journal article" date="2019" name="Front. Microbiol.">
        <title>Thermoanaerosceptrum fracticalcis gen. nov. sp. nov., a Novel Fumarate-Fermenting Microorganism From a Deep Fractured Carbonate Aquifer of the US Great Basin.</title>
        <authorList>
            <person name="Hamilton-Brehm S.D."/>
            <person name="Stewart L.E."/>
            <person name="Zavarin M."/>
            <person name="Caldwell M."/>
            <person name="Lawson P.A."/>
            <person name="Onstott T.C."/>
            <person name="Grzymski J."/>
            <person name="Neveux I."/>
            <person name="Lollar B.S."/>
            <person name="Russell C.E."/>
            <person name="Moser D.P."/>
        </authorList>
    </citation>
    <scope>NUCLEOTIDE SEQUENCE [LARGE SCALE GENOMIC DNA]</scope>
    <source>
        <strain evidence="2 3">DRI-13</strain>
    </source>
</reference>
<keyword evidence="1" id="KW-1133">Transmembrane helix</keyword>
<dbReference type="InterPro" id="IPR014197">
    <property type="entry name" value="Sporulation_prot_YunB"/>
</dbReference>
<evidence type="ECO:0000256" key="1">
    <source>
        <dbReference type="SAM" id="Phobius"/>
    </source>
</evidence>
<keyword evidence="1" id="KW-0472">Membrane</keyword>
<proteinExistence type="predicted"/>
<dbReference type="NCBIfam" id="TIGR02832">
    <property type="entry name" value="spo_yunB"/>
    <property type="match status" value="1"/>
</dbReference>
<dbReference type="RefSeq" id="WP_051965816.1">
    <property type="nucleotide sequence ID" value="NZ_CP045798.1"/>
</dbReference>
<name>A0A7G6DZM1_THEFR</name>
<protein>
    <submittedName>
        <fullName evidence="2">Sporulation protein YunB</fullName>
    </submittedName>
</protein>
<dbReference type="AlphaFoldDB" id="A0A7G6DZM1"/>
<dbReference type="KEGG" id="tfr:BR63_02445"/>
<dbReference type="EMBL" id="CP045798">
    <property type="protein sequence ID" value="QNB45275.1"/>
    <property type="molecule type" value="Genomic_DNA"/>
</dbReference>